<proteinExistence type="predicted"/>
<dbReference type="GO" id="GO:0005524">
    <property type="term" value="F:ATP binding"/>
    <property type="evidence" value="ECO:0007669"/>
    <property type="project" value="UniProtKB-KW"/>
</dbReference>
<dbReference type="EMBL" id="UINC01178903">
    <property type="protein sequence ID" value="SVD87315.1"/>
    <property type="molecule type" value="Genomic_DNA"/>
</dbReference>
<evidence type="ECO:0000313" key="4">
    <source>
        <dbReference type="EMBL" id="SVD87315.1"/>
    </source>
</evidence>
<keyword evidence="3" id="KW-0067">ATP-binding</keyword>
<dbReference type="InterPro" id="IPR014721">
    <property type="entry name" value="Ribsml_uS5_D2-typ_fold_subgr"/>
</dbReference>
<evidence type="ECO:0000256" key="2">
    <source>
        <dbReference type="ARBA" id="ARBA00022777"/>
    </source>
</evidence>
<protein>
    <recommendedName>
        <fullName evidence="5">4-(Cytidine 5'-diphospho)-2-C-methyl-D-erythritol kinase</fullName>
    </recommendedName>
</protein>
<dbReference type="InterPro" id="IPR020568">
    <property type="entry name" value="Ribosomal_Su5_D2-typ_SF"/>
</dbReference>
<feature type="non-terminal residue" evidence="4">
    <location>
        <position position="73"/>
    </location>
</feature>
<evidence type="ECO:0000256" key="1">
    <source>
        <dbReference type="ARBA" id="ARBA00022741"/>
    </source>
</evidence>
<dbReference type="AlphaFoldDB" id="A0A382YWW2"/>
<dbReference type="GO" id="GO:0050515">
    <property type="term" value="F:4-(cytidine 5'-diphospho)-2-C-methyl-D-erythritol kinase activity"/>
    <property type="evidence" value="ECO:0007669"/>
    <property type="project" value="TreeGrafter"/>
</dbReference>
<evidence type="ECO:0008006" key="5">
    <source>
        <dbReference type="Google" id="ProtNLM"/>
    </source>
</evidence>
<evidence type="ECO:0000256" key="3">
    <source>
        <dbReference type="ARBA" id="ARBA00022840"/>
    </source>
</evidence>
<dbReference type="PANTHER" id="PTHR43527">
    <property type="entry name" value="4-DIPHOSPHOCYTIDYL-2-C-METHYL-D-ERYTHRITOL KINASE, CHLOROPLASTIC"/>
    <property type="match status" value="1"/>
</dbReference>
<dbReference type="PANTHER" id="PTHR43527:SF2">
    <property type="entry name" value="4-DIPHOSPHOCYTIDYL-2-C-METHYL-D-ERYTHRITOL KINASE, CHLOROPLASTIC"/>
    <property type="match status" value="1"/>
</dbReference>
<keyword evidence="2" id="KW-0808">Transferase</keyword>
<reference evidence="4" key="1">
    <citation type="submission" date="2018-05" db="EMBL/GenBank/DDBJ databases">
        <authorList>
            <person name="Lanie J.A."/>
            <person name="Ng W.-L."/>
            <person name="Kazmierczak K.M."/>
            <person name="Andrzejewski T.M."/>
            <person name="Davidsen T.M."/>
            <person name="Wayne K.J."/>
            <person name="Tettelin H."/>
            <person name="Glass J.I."/>
            <person name="Rusch D."/>
            <person name="Podicherti R."/>
            <person name="Tsui H.-C.T."/>
            <person name="Winkler M.E."/>
        </authorList>
    </citation>
    <scope>NUCLEOTIDE SEQUENCE</scope>
</reference>
<accession>A0A382YWW2</accession>
<sequence>MSLVVKSPCKVNLLLNVLGRLKNGFHEIETIMQPVPLYDELRIDRAGKGVELTCSVSQLSVGGDNLVHRAATE</sequence>
<name>A0A382YWW2_9ZZZZ</name>
<gene>
    <name evidence="4" type="ORF">METZ01_LOCUS440169</name>
</gene>
<dbReference type="Gene3D" id="3.30.230.10">
    <property type="match status" value="1"/>
</dbReference>
<dbReference type="SUPFAM" id="SSF54211">
    <property type="entry name" value="Ribosomal protein S5 domain 2-like"/>
    <property type="match status" value="1"/>
</dbReference>
<keyword evidence="1" id="KW-0547">Nucleotide-binding</keyword>
<keyword evidence="2" id="KW-0418">Kinase</keyword>
<organism evidence="4">
    <name type="scientific">marine metagenome</name>
    <dbReference type="NCBI Taxonomy" id="408172"/>
    <lineage>
        <taxon>unclassified sequences</taxon>
        <taxon>metagenomes</taxon>
        <taxon>ecological metagenomes</taxon>
    </lineage>
</organism>